<evidence type="ECO:0000256" key="3">
    <source>
        <dbReference type="RuleBase" id="RU362028"/>
    </source>
</evidence>
<sequence>MSQKQTDPKSVTVKGLSIIFENDDFIAVNKEPGMLTIPDRHDDTQVSLYKILTRKYGKIFIVHRLDKDTSGLILFAKNDTAHKYLSQLFERRKIEKKYLGIVSGSMPQIAGSINEPIAEHPVKKGQMIVNRKGKPSLTNYKVVEDYGIYSLVEFEIQTGRTHQIRLHTKTLGHPIICDPIYGNDKPVLLSSFKKKYKLSHGDLEERPIISRLGLHSHRLHFKNYDNEDFLLEAPLPKDMKALLQQLRKNKPSS</sequence>
<dbReference type="SUPFAM" id="SSF55120">
    <property type="entry name" value="Pseudouridine synthase"/>
    <property type="match status" value="1"/>
</dbReference>
<evidence type="ECO:0000313" key="5">
    <source>
        <dbReference type="EMBL" id="RNI36124.1"/>
    </source>
</evidence>
<dbReference type="InterPro" id="IPR020103">
    <property type="entry name" value="PsdUridine_synth_cat_dom_sf"/>
</dbReference>
<evidence type="ECO:0000259" key="4">
    <source>
        <dbReference type="Pfam" id="PF00849"/>
    </source>
</evidence>
<dbReference type="Gene3D" id="3.30.2350.10">
    <property type="entry name" value="Pseudouridine synthase"/>
    <property type="match status" value="1"/>
</dbReference>
<dbReference type="AlphaFoldDB" id="A0A3M9NEB4"/>
<feature type="active site" evidence="2">
    <location>
        <position position="66"/>
    </location>
</feature>
<dbReference type="NCBIfam" id="TIGR00005">
    <property type="entry name" value="rluA_subfam"/>
    <property type="match status" value="1"/>
</dbReference>
<dbReference type="InterPro" id="IPR050188">
    <property type="entry name" value="RluA_PseudoU_synthase"/>
</dbReference>
<dbReference type="PANTHER" id="PTHR21600:SF87">
    <property type="entry name" value="RNA PSEUDOURIDYLATE SYNTHASE DOMAIN-CONTAINING PROTEIN 1"/>
    <property type="match status" value="1"/>
</dbReference>
<dbReference type="GO" id="GO:0009982">
    <property type="term" value="F:pseudouridine synthase activity"/>
    <property type="evidence" value="ECO:0007669"/>
    <property type="project" value="InterPro"/>
</dbReference>
<comment type="catalytic activity">
    <reaction evidence="3">
        <text>a uridine in RNA = a pseudouridine in RNA</text>
        <dbReference type="Rhea" id="RHEA:48348"/>
        <dbReference type="Rhea" id="RHEA-COMP:12068"/>
        <dbReference type="Rhea" id="RHEA-COMP:12069"/>
        <dbReference type="ChEBI" id="CHEBI:65314"/>
        <dbReference type="ChEBI" id="CHEBI:65315"/>
    </reaction>
</comment>
<dbReference type="CDD" id="cd02869">
    <property type="entry name" value="PseudoU_synth_RluA_like"/>
    <property type="match status" value="1"/>
</dbReference>
<dbReference type="Pfam" id="PF00849">
    <property type="entry name" value="PseudoU_synth_2"/>
    <property type="match status" value="1"/>
</dbReference>
<dbReference type="GO" id="GO:0140098">
    <property type="term" value="F:catalytic activity, acting on RNA"/>
    <property type="evidence" value="ECO:0007669"/>
    <property type="project" value="UniProtKB-ARBA"/>
</dbReference>
<gene>
    <name evidence="5" type="ORF">EFY79_10555</name>
</gene>
<evidence type="ECO:0000313" key="6">
    <source>
        <dbReference type="Proteomes" id="UP000267223"/>
    </source>
</evidence>
<comment type="similarity">
    <text evidence="1 3">Belongs to the pseudouridine synthase RluA family.</text>
</comment>
<dbReference type="OrthoDB" id="9807829at2"/>
<dbReference type="PANTHER" id="PTHR21600">
    <property type="entry name" value="MITOCHONDRIAL RNA PSEUDOURIDINE SYNTHASE"/>
    <property type="match status" value="1"/>
</dbReference>
<dbReference type="Proteomes" id="UP000267223">
    <property type="component" value="Unassembled WGS sequence"/>
</dbReference>
<dbReference type="EMBL" id="RJJR01000008">
    <property type="protein sequence ID" value="RNI36124.1"/>
    <property type="molecule type" value="Genomic_DNA"/>
</dbReference>
<feature type="domain" description="Pseudouridine synthase RsuA/RluA-like" evidence="4">
    <location>
        <begin position="24"/>
        <end position="168"/>
    </location>
</feature>
<evidence type="ECO:0000256" key="2">
    <source>
        <dbReference type="PIRSR" id="PIRSR606225-1"/>
    </source>
</evidence>
<proteinExistence type="inferred from homology"/>
<dbReference type="InterPro" id="IPR006224">
    <property type="entry name" value="PsdUridine_synth_RluA-like_CS"/>
</dbReference>
<dbReference type="EC" id="5.4.99.-" evidence="3"/>
<dbReference type="GO" id="GO:0000455">
    <property type="term" value="P:enzyme-directed rRNA pseudouridine synthesis"/>
    <property type="evidence" value="ECO:0007669"/>
    <property type="project" value="TreeGrafter"/>
</dbReference>
<dbReference type="InterPro" id="IPR006225">
    <property type="entry name" value="PsdUridine_synth_RluC/D"/>
</dbReference>
<dbReference type="GO" id="GO:0003723">
    <property type="term" value="F:RNA binding"/>
    <property type="evidence" value="ECO:0007669"/>
    <property type="project" value="InterPro"/>
</dbReference>
<dbReference type="InterPro" id="IPR006145">
    <property type="entry name" value="PsdUridine_synth_RsuA/RluA"/>
</dbReference>
<keyword evidence="3" id="KW-0413">Isomerase</keyword>
<accession>A0A3M9NEB4</accession>
<comment type="function">
    <text evidence="3">Responsible for synthesis of pseudouridine from uracil.</text>
</comment>
<evidence type="ECO:0000256" key="1">
    <source>
        <dbReference type="ARBA" id="ARBA00010876"/>
    </source>
</evidence>
<reference evidence="5 6" key="1">
    <citation type="submission" date="2018-11" db="EMBL/GenBank/DDBJ databases">
        <title>Draft genome sequence of Ferruginibacter sp. BO-59.</title>
        <authorList>
            <person name="Im W.T."/>
        </authorList>
    </citation>
    <scope>NUCLEOTIDE SEQUENCE [LARGE SCALE GENOMIC DNA]</scope>
    <source>
        <strain evidence="5 6">BO-59</strain>
    </source>
</reference>
<keyword evidence="6" id="KW-1185">Reference proteome</keyword>
<organism evidence="5 6">
    <name type="scientific">Hanamia caeni</name>
    <dbReference type="NCBI Taxonomy" id="2294116"/>
    <lineage>
        <taxon>Bacteria</taxon>
        <taxon>Pseudomonadati</taxon>
        <taxon>Bacteroidota</taxon>
        <taxon>Chitinophagia</taxon>
        <taxon>Chitinophagales</taxon>
        <taxon>Chitinophagaceae</taxon>
        <taxon>Hanamia</taxon>
    </lineage>
</organism>
<dbReference type="PROSITE" id="PS01129">
    <property type="entry name" value="PSI_RLU"/>
    <property type="match status" value="1"/>
</dbReference>
<protein>
    <recommendedName>
        <fullName evidence="3">Pseudouridine synthase</fullName>
        <ecNumber evidence="3">5.4.99.-</ecNumber>
    </recommendedName>
</protein>
<name>A0A3M9NEB4_9BACT</name>
<comment type="caution">
    <text evidence="5">The sequence shown here is derived from an EMBL/GenBank/DDBJ whole genome shotgun (WGS) entry which is preliminary data.</text>
</comment>